<dbReference type="RefSeq" id="WP_216585899.1">
    <property type="nucleotide sequence ID" value="NZ_VUNQ01000049.1"/>
</dbReference>
<comment type="caution">
    <text evidence="1">The sequence shown here is derived from an EMBL/GenBank/DDBJ whole genome shotgun (WGS) entry which is preliminary data.</text>
</comment>
<reference evidence="1 2" key="1">
    <citation type="submission" date="2019-09" db="EMBL/GenBank/DDBJ databases">
        <title>In-depth cultivation of the pig gut microbiome towards novel bacterial diversity and tailored functional studies.</title>
        <authorList>
            <person name="Wylensek D."/>
            <person name="Hitch T.C.A."/>
            <person name="Clavel T."/>
        </authorList>
    </citation>
    <scope>NUCLEOTIDE SEQUENCE [LARGE SCALE GENOMIC DNA]</scope>
    <source>
        <strain evidence="1 2">WCA3-693-APC-4?</strain>
    </source>
</reference>
<accession>A0A6N7XLR2</accession>
<dbReference type="AlphaFoldDB" id="A0A6N7XLR2"/>
<keyword evidence="2" id="KW-1185">Reference proteome</keyword>
<dbReference type="Pfam" id="PF13048">
    <property type="entry name" value="DUF3908"/>
    <property type="match status" value="1"/>
</dbReference>
<evidence type="ECO:0000313" key="1">
    <source>
        <dbReference type="EMBL" id="MSU02979.1"/>
    </source>
</evidence>
<dbReference type="EMBL" id="VUNQ01000049">
    <property type="protein sequence ID" value="MSU02979.1"/>
    <property type="molecule type" value="Genomic_DNA"/>
</dbReference>
<protein>
    <submittedName>
        <fullName evidence="1">DUF3908 domain-containing protein</fullName>
    </submittedName>
</protein>
<organism evidence="1 2">
    <name type="scientific">Tissierella pigra</name>
    <dbReference type="NCBI Taxonomy" id="2607614"/>
    <lineage>
        <taxon>Bacteria</taxon>
        <taxon>Bacillati</taxon>
        <taxon>Bacillota</taxon>
        <taxon>Tissierellia</taxon>
        <taxon>Tissierellales</taxon>
        <taxon>Tissierellaceae</taxon>
        <taxon>Tissierella</taxon>
    </lineage>
</organism>
<sequence>MFYNIEKFINPNKINVFYPKNMFVQDENLEIYIFLESKILRGRIIDDTIIEIKVLSFRDIKGFTCECINDGEFCNKLTLEFINKILQ</sequence>
<dbReference type="Proteomes" id="UP000469523">
    <property type="component" value="Unassembled WGS sequence"/>
</dbReference>
<name>A0A6N7XLR2_9FIRM</name>
<evidence type="ECO:0000313" key="2">
    <source>
        <dbReference type="Proteomes" id="UP000469523"/>
    </source>
</evidence>
<proteinExistence type="predicted"/>
<dbReference type="InterPro" id="IPR025020">
    <property type="entry name" value="DUF3908"/>
</dbReference>
<gene>
    <name evidence="1" type="ORF">FYJ83_16065</name>
</gene>